<comment type="caution">
    <text evidence="12">The sequence shown here is derived from an EMBL/GenBank/DDBJ whole genome shotgun (WGS) entry which is preliminary data.</text>
</comment>
<evidence type="ECO:0000256" key="8">
    <source>
        <dbReference type="ARBA" id="ARBA00023288"/>
    </source>
</evidence>
<keyword evidence="6" id="KW-1015">Disulfide bond</keyword>
<dbReference type="Gene3D" id="1.10.110.10">
    <property type="entry name" value="Plant lipid-transfer and hydrophobic proteins"/>
    <property type="match status" value="1"/>
</dbReference>
<keyword evidence="4" id="KW-0472">Membrane</keyword>
<comment type="similarity">
    <text evidence="2">Belongs to the plant LTP family.</text>
</comment>
<keyword evidence="5 10" id="KW-0732">Signal</keyword>
<reference evidence="12 13" key="1">
    <citation type="submission" date="2024-12" db="EMBL/GenBank/DDBJ databases">
        <title>The unique morphological basis and parallel evolutionary history of personate flowers in Penstemon.</title>
        <authorList>
            <person name="Depatie T.H."/>
            <person name="Wessinger C.A."/>
        </authorList>
    </citation>
    <scope>NUCLEOTIDE SEQUENCE [LARGE SCALE GENOMIC DNA]</scope>
    <source>
        <strain evidence="12">WTNN_2</strain>
        <tissue evidence="12">Leaf</tissue>
    </source>
</reference>
<evidence type="ECO:0000256" key="5">
    <source>
        <dbReference type="ARBA" id="ARBA00022729"/>
    </source>
</evidence>
<accession>A0ABD3ULF1</accession>
<keyword evidence="8" id="KW-0449">Lipoprotein</keyword>
<dbReference type="AlphaFoldDB" id="A0ABD3ULF1"/>
<protein>
    <recommendedName>
        <fullName evidence="11">Bifunctional inhibitor/plant lipid transfer protein/seed storage helical domain-containing protein</fullName>
    </recommendedName>
</protein>
<evidence type="ECO:0000313" key="13">
    <source>
        <dbReference type="Proteomes" id="UP001634393"/>
    </source>
</evidence>
<evidence type="ECO:0000256" key="6">
    <source>
        <dbReference type="ARBA" id="ARBA00023157"/>
    </source>
</evidence>
<dbReference type="Pfam" id="PF14368">
    <property type="entry name" value="LTP_2"/>
    <property type="match status" value="1"/>
</dbReference>
<gene>
    <name evidence="12" type="ORF">ACJIZ3_012102</name>
</gene>
<evidence type="ECO:0000256" key="3">
    <source>
        <dbReference type="ARBA" id="ARBA00022475"/>
    </source>
</evidence>
<dbReference type="InterPro" id="IPR036312">
    <property type="entry name" value="Bifun_inhib/LTP/seed_sf"/>
</dbReference>
<dbReference type="CDD" id="cd00010">
    <property type="entry name" value="AAI_LTSS"/>
    <property type="match status" value="1"/>
</dbReference>
<evidence type="ECO:0000256" key="4">
    <source>
        <dbReference type="ARBA" id="ARBA00022622"/>
    </source>
</evidence>
<evidence type="ECO:0000259" key="11">
    <source>
        <dbReference type="SMART" id="SM00499"/>
    </source>
</evidence>
<dbReference type="PANTHER" id="PTHR33044">
    <property type="entry name" value="BIFUNCTIONAL INHIBITOR/LIPID-TRANSFER PROTEIN/SEED STORAGE 2S ALBUMIN SUPERFAMILY PROTEIN-RELATED"/>
    <property type="match status" value="1"/>
</dbReference>
<evidence type="ECO:0000256" key="7">
    <source>
        <dbReference type="ARBA" id="ARBA00023180"/>
    </source>
</evidence>
<dbReference type="SMART" id="SM00499">
    <property type="entry name" value="AAI"/>
    <property type="match status" value="1"/>
</dbReference>
<evidence type="ECO:0000256" key="9">
    <source>
        <dbReference type="SAM" id="MobiDB-lite"/>
    </source>
</evidence>
<evidence type="ECO:0000313" key="12">
    <source>
        <dbReference type="EMBL" id="KAL3850220.1"/>
    </source>
</evidence>
<dbReference type="Proteomes" id="UP001634393">
    <property type="component" value="Unassembled WGS sequence"/>
</dbReference>
<feature type="chain" id="PRO_5044811219" description="Bifunctional inhibitor/plant lipid transfer protein/seed storage helical domain-containing protein" evidence="10">
    <location>
        <begin position="31"/>
        <end position="196"/>
    </location>
</feature>
<proteinExistence type="inferred from homology"/>
<evidence type="ECO:0000256" key="2">
    <source>
        <dbReference type="ARBA" id="ARBA00009748"/>
    </source>
</evidence>
<evidence type="ECO:0000256" key="1">
    <source>
        <dbReference type="ARBA" id="ARBA00004609"/>
    </source>
</evidence>
<keyword evidence="4" id="KW-0336">GPI-anchor</keyword>
<feature type="region of interest" description="Disordered" evidence="9">
    <location>
        <begin position="155"/>
        <end position="174"/>
    </location>
</feature>
<feature type="signal peptide" evidence="10">
    <location>
        <begin position="1"/>
        <end position="30"/>
    </location>
</feature>
<dbReference type="InterPro" id="IPR016140">
    <property type="entry name" value="Bifunc_inhib/LTP/seed_store"/>
</dbReference>
<dbReference type="SUPFAM" id="SSF47699">
    <property type="entry name" value="Bifunctional inhibitor/lipid-transfer protein/seed storage 2S albumin"/>
    <property type="match status" value="1"/>
</dbReference>
<dbReference type="FunFam" id="1.10.110.10:FF:000001">
    <property type="entry name" value="Bifunctional inhibitor/lipid-transfer protein/seed storage 2S albumin superfamily protein"/>
    <property type="match status" value="1"/>
</dbReference>
<evidence type="ECO:0000256" key="10">
    <source>
        <dbReference type="SAM" id="SignalP"/>
    </source>
</evidence>
<keyword evidence="3" id="KW-1003">Cell membrane</keyword>
<keyword evidence="13" id="KW-1185">Reference proteome</keyword>
<dbReference type="GO" id="GO:0098552">
    <property type="term" value="C:side of membrane"/>
    <property type="evidence" value="ECO:0007669"/>
    <property type="project" value="UniProtKB-KW"/>
</dbReference>
<comment type="subcellular location">
    <subcellularLocation>
        <location evidence="1">Cell membrane</location>
        <topology evidence="1">Lipid-anchor</topology>
        <topology evidence="1">GPI-anchor</topology>
    </subcellularLocation>
</comment>
<keyword evidence="7" id="KW-0325">Glycoprotein</keyword>
<dbReference type="EMBL" id="JBJXBP010000001">
    <property type="protein sequence ID" value="KAL3850220.1"/>
    <property type="molecule type" value="Genomic_DNA"/>
</dbReference>
<organism evidence="12 13">
    <name type="scientific">Penstemon smallii</name>
    <dbReference type="NCBI Taxonomy" id="265156"/>
    <lineage>
        <taxon>Eukaryota</taxon>
        <taxon>Viridiplantae</taxon>
        <taxon>Streptophyta</taxon>
        <taxon>Embryophyta</taxon>
        <taxon>Tracheophyta</taxon>
        <taxon>Spermatophyta</taxon>
        <taxon>Magnoliopsida</taxon>
        <taxon>eudicotyledons</taxon>
        <taxon>Gunneridae</taxon>
        <taxon>Pentapetalae</taxon>
        <taxon>asterids</taxon>
        <taxon>lamiids</taxon>
        <taxon>Lamiales</taxon>
        <taxon>Plantaginaceae</taxon>
        <taxon>Cheloneae</taxon>
        <taxon>Penstemon</taxon>
    </lineage>
</organism>
<sequence length="196" mass="20000">MAKAKTTTTTSNNILLIAAVFMAALPHITGQLPPASGPMLPAAPGPMIFPMAPSPGLDCMTYLFNLSDCLTFVGSDSNLTKPDPGCCPELANLVNTQPICLCELIGDPGRVGISIDTNKALKLPSVCNVTTPPVSLCAAIGIPVSSAPSEAPLAGGGSVAASPSPGNENNEAQSSLAPNQQFLVGLATLLLFTYFF</sequence>
<dbReference type="GO" id="GO:0005886">
    <property type="term" value="C:plasma membrane"/>
    <property type="evidence" value="ECO:0007669"/>
    <property type="project" value="UniProtKB-SubCell"/>
</dbReference>
<name>A0ABD3ULF1_9LAMI</name>
<feature type="domain" description="Bifunctional inhibitor/plant lipid transfer protein/seed storage helical" evidence="11">
    <location>
        <begin position="59"/>
        <end position="137"/>
    </location>
</feature>
<dbReference type="InterPro" id="IPR043325">
    <property type="entry name" value="LTSS"/>
</dbReference>